<dbReference type="Proteomes" id="UP000185924">
    <property type="component" value="Unassembled WGS sequence"/>
</dbReference>
<evidence type="ECO:0000256" key="1">
    <source>
        <dbReference type="SAM" id="Phobius"/>
    </source>
</evidence>
<dbReference type="RefSeq" id="WP_076421815.1">
    <property type="nucleotide sequence ID" value="NZ_FTNM01000002.1"/>
</dbReference>
<dbReference type="PANTHER" id="PTHR14969:SF13">
    <property type="entry name" value="AT30094P"/>
    <property type="match status" value="1"/>
</dbReference>
<keyword evidence="1" id="KW-0812">Transmembrane</keyword>
<name>A0A1N6WWD3_9BACT</name>
<feature type="transmembrane region" description="Helical" evidence="1">
    <location>
        <begin position="165"/>
        <end position="183"/>
    </location>
</feature>
<feature type="transmembrane region" description="Helical" evidence="1">
    <location>
        <begin position="133"/>
        <end position="153"/>
    </location>
</feature>
<accession>A0A1N6WWD3</accession>
<gene>
    <name evidence="3" type="ORF">SAMN05421545_1793</name>
</gene>
<proteinExistence type="predicted"/>
<keyword evidence="4" id="KW-1185">Reference proteome</keyword>
<feature type="transmembrane region" description="Helical" evidence="1">
    <location>
        <begin position="35"/>
        <end position="52"/>
    </location>
</feature>
<dbReference type="CDD" id="cd03395">
    <property type="entry name" value="PAP2_like_4"/>
    <property type="match status" value="1"/>
</dbReference>
<dbReference type="InterPro" id="IPR036938">
    <property type="entry name" value="PAP2/HPO_sf"/>
</dbReference>
<dbReference type="Gene3D" id="1.20.144.10">
    <property type="entry name" value="Phosphatidic acid phosphatase type 2/haloperoxidase"/>
    <property type="match status" value="2"/>
</dbReference>
<organism evidence="3 4">
    <name type="scientific">Pontibacter lucknowensis</name>
    <dbReference type="NCBI Taxonomy" id="1077936"/>
    <lineage>
        <taxon>Bacteria</taxon>
        <taxon>Pseudomonadati</taxon>
        <taxon>Bacteroidota</taxon>
        <taxon>Cytophagia</taxon>
        <taxon>Cytophagales</taxon>
        <taxon>Hymenobacteraceae</taxon>
        <taxon>Pontibacter</taxon>
    </lineage>
</organism>
<keyword evidence="1" id="KW-1133">Transmembrane helix</keyword>
<dbReference type="EMBL" id="FTNM01000002">
    <property type="protein sequence ID" value="SIQ94358.1"/>
    <property type="molecule type" value="Genomic_DNA"/>
</dbReference>
<dbReference type="SUPFAM" id="SSF48317">
    <property type="entry name" value="Acid phosphatase/Vanadium-dependent haloperoxidase"/>
    <property type="match status" value="1"/>
</dbReference>
<dbReference type="STRING" id="1077936.SAMN05421545_1793"/>
<reference evidence="4" key="1">
    <citation type="submission" date="2017-01" db="EMBL/GenBank/DDBJ databases">
        <authorList>
            <person name="Varghese N."/>
            <person name="Submissions S."/>
        </authorList>
    </citation>
    <scope>NUCLEOTIDE SEQUENCE [LARGE SCALE GENOMIC DNA]</scope>
    <source>
        <strain evidence="4">DM9</strain>
    </source>
</reference>
<evidence type="ECO:0000259" key="2">
    <source>
        <dbReference type="SMART" id="SM00014"/>
    </source>
</evidence>
<evidence type="ECO:0000313" key="4">
    <source>
        <dbReference type="Proteomes" id="UP000185924"/>
    </source>
</evidence>
<dbReference type="OrthoDB" id="9789113at2"/>
<dbReference type="SMART" id="SM00014">
    <property type="entry name" value="acidPPc"/>
    <property type="match status" value="1"/>
</dbReference>
<dbReference type="InterPro" id="IPR000326">
    <property type="entry name" value="PAP2/HPO"/>
</dbReference>
<sequence length="195" mass="22231">MLEQLEKLDQELFLYLNEQQSPFWDNVMVTVSDKYFWIPFYLLLIGYIIWRYKLQSIPMLLMAVAGIGLADYVASGVFKPYFARLRPCHDPEISAIVNLVRGCGGQFGFLSSHASTGFALAVFFNLTLSDRYLIFKILLVTWAVMVSYSRIYLGVHYPGDTLGGALVGTGTAMLAVVGYRFWLRKYTRFQHKPLA</sequence>
<dbReference type="PANTHER" id="PTHR14969">
    <property type="entry name" value="SPHINGOSINE-1-PHOSPHATE PHOSPHOHYDROLASE"/>
    <property type="match status" value="1"/>
</dbReference>
<evidence type="ECO:0000313" key="3">
    <source>
        <dbReference type="EMBL" id="SIQ94358.1"/>
    </source>
</evidence>
<keyword evidence="1" id="KW-0472">Membrane</keyword>
<feature type="transmembrane region" description="Helical" evidence="1">
    <location>
        <begin position="59"/>
        <end position="78"/>
    </location>
</feature>
<protein>
    <submittedName>
        <fullName evidence="3">Undecaprenyl-diphosphatase</fullName>
    </submittedName>
</protein>
<dbReference type="AlphaFoldDB" id="A0A1N6WWD3"/>
<feature type="domain" description="Phosphatidic acid phosphatase type 2/haloperoxidase" evidence="2">
    <location>
        <begin position="60"/>
        <end position="176"/>
    </location>
</feature>
<dbReference type="Pfam" id="PF01569">
    <property type="entry name" value="PAP2"/>
    <property type="match status" value="1"/>
</dbReference>